<comment type="caution">
    <text evidence="2">The sequence shown here is derived from an EMBL/GenBank/DDBJ whole genome shotgun (WGS) entry which is preliminary data.</text>
</comment>
<proteinExistence type="predicted"/>
<protein>
    <submittedName>
        <fullName evidence="2">Uncharacterized protein</fullName>
    </submittedName>
</protein>
<dbReference type="EMBL" id="RXOF01000004">
    <property type="protein sequence ID" value="RTQ50637.1"/>
    <property type="molecule type" value="Genomic_DNA"/>
</dbReference>
<accession>A0A431U3X6</accession>
<gene>
    <name evidence="2" type="ORF">EJV47_08355</name>
</gene>
<sequence length="179" mass="20210">MKTVIGMVGMLAGMQAALAQQPVSSGAQKTQCPYNYLSLVLYGPDAYTQYVSFHVSYQGRTRLACTNARRYLKFIEASRPGRLDPERRFLDRAEAIPSPVPFDSLQFEWAGNDARVAQVARQGEKYFLAYYFNQYGCLLSEKGVNAADVMPYLQRWCIVAHQDDETGCLVVDSKVMRVR</sequence>
<feature type="signal peptide" evidence="1">
    <location>
        <begin position="1"/>
        <end position="19"/>
    </location>
</feature>
<reference evidence="2 3" key="1">
    <citation type="submission" date="2018-12" db="EMBL/GenBank/DDBJ databases">
        <title>Hymenobacter gummosus sp. nov., isolated from a spring.</title>
        <authorList>
            <person name="Nie L."/>
        </authorList>
    </citation>
    <scope>NUCLEOTIDE SEQUENCE [LARGE SCALE GENOMIC DNA]</scope>
    <source>
        <strain evidence="2 3">KCTC 52166</strain>
    </source>
</reference>
<feature type="chain" id="PRO_5019407532" evidence="1">
    <location>
        <begin position="20"/>
        <end position="179"/>
    </location>
</feature>
<dbReference type="RefSeq" id="WP_126692705.1">
    <property type="nucleotide sequence ID" value="NZ_RXOF01000004.1"/>
</dbReference>
<keyword evidence="3" id="KW-1185">Reference proteome</keyword>
<dbReference type="Proteomes" id="UP000282184">
    <property type="component" value="Unassembled WGS sequence"/>
</dbReference>
<evidence type="ECO:0000313" key="3">
    <source>
        <dbReference type="Proteomes" id="UP000282184"/>
    </source>
</evidence>
<dbReference type="AlphaFoldDB" id="A0A431U3X6"/>
<evidence type="ECO:0000313" key="2">
    <source>
        <dbReference type="EMBL" id="RTQ50637.1"/>
    </source>
</evidence>
<organism evidence="2 3">
    <name type="scientific">Hymenobacter gummosus</name>
    <dbReference type="NCBI Taxonomy" id="1776032"/>
    <lineage>
        <taxon>Bacteria</taxon>
        <taxon>Pseudomonadati</taxon>
        <taxon>Bacteroidota</taxon>
        <taxon>Cytophagia</taxon>
        <taxon>Cytophagales</taxon>
        <taxon>Hymenobacteraceae</taxon>
        <taxon>Hymenobacter</taxon>
    </lineage>
</organism>
<keyword evidence="1" id="KW-0732">Signal</keyword>
<name>A0A431U3X6_9BACT</name>
<evidence type="ECO:0000256" key="1">
    <source>
        <dbReference type="SAM" id="SignalP"/>
    </source>
</evidence>